<sequence>MTEIVQDTLPEEMTAQVSLPGIAPAAPHDWLRVDEAYGAQMQRRLELIEHQTGDVLWMDPSALAVGQELLDEVLPLLPDLGFSLGHGRVTCPDGRDVTIDRHAPLKTLGQLVQEDFCLLRKEGDEHVLVGAVLCFPASWRLAEKAGKPLIAIHEPVEEYDAQLAKRVQRLFDGVRVGRPLWRFNRLWYDDPELHQPRSASSPRRITPDETAAPFIRSERQCLVRMPISQAVVFSIHTYVVRT</sequence>
<dbReference type="STRING" id="1300350.Z948_425"/>
<keyword evidence="2" id="KW-1185">Reference proteome</keyword>
<dbReference type="OrthoDB" id="5242510at2"/>
<gene>
    <name evidence="1" type="ORF">DSW25_07955</name>
</gene>
<proteinExistence type="predicted"/>
<dbReference type="EMBL" id="JAMC01000002">
    <property type="protein sequence ID" value="KEJ90124.1"/>
    <property type="molecule type" value="Genomic_DNA"/>
</dbReference>
<reference evidence="1 2" key="1">
    <citation type="submission" date="2014-01" db="EMBL/GenBank/DDBJ databases">
        <title>Sulfitobacter donghicola JCM 14565 Genome Sequencing.</title>
        <authorList>
            <person name="Lai Q."/>
            <person name="Hong Z."/>
        </authorList>
    </citation>
    <scope>NUCLEOTIDE SEQUENCE [LARGE SCALE GENOMIC DNA]</scope>
    <source>
        <strain evidence="1 2">JCM 14565</strain>
    </source>
</reference>
<dbReference type="InterPro" id="IPR021848">
    <property type="entry name" value="HODM_asu-like"/>
</dbReference>
<organism evidence="1 2">
    <name type="scientific">Sulfitobacter donghicola DSW-25 = KCTC 12864 = JCM 14565</name>
    <dbReference type="NCBI Taxonomy" id="1300350"/>
    <lineage>
        <taxon>Bacteria</taxon>
        <taxon>Pseudomonadati</taxon>
        <taxon>Pseudomonadota</taxon>
        <taxon>Alphaproteobacteria</taxon>
        <taxon>Rhodobacterales</taxon>
        <taxon>Roseobacteraceae</taxon>
        <taxon>Sulfitobacter</taxon>
    </lineage>
</organism>
<evidence type="ECO:0000313" key="1">
    <source>
        <dbReference type="EMBL" id="KEJ90124.1"/>
    </source>
</evidence>
<comment type="caution">
    <text evidence="1">The sequence shown here is derived from an EMBL/GenBank/DDBJ whole genome shotgun (WGS) entry which is preliminary data.</text>
</comment>
<dbReference type="Pfam" id="PF11927">
    <property type="entry name" value="HODM_asu-like"/>
    <property type="match status" value="1"/>
</dbReference>
<dbReference type="eggNOG" id="ENOG502Z7ZS">
    <property type="taxonomic scope" value="Bacteria"/>
</dbReference>
<name>A0A073IK58_9RHOB</name>
<evidence type="ECO:0000313" key="2">
    <source>
        <dbReference type="Proteomes" id="UP000027734"/>
    </source>
</evidence>
<evidence type="ECO:0008006" key="3">
    <source>
        <dbReference type="Google" id="ProtNLM"/>
    </source>
</evidence>
<dbReference type="Proteomes" id="UP000027734">
    <property type="component" value="Unassembled WGS sequence"/>
</dbReference>
<dbReference type="RefSeq" id="WP_025057919.1">
    <property type="nucleotide sequence ID" value="NZ_JAMC01000002.1"/>
</dbReference>
<protein>
    <recommendedName>
        <fullName evidence="3">DUF3445 domain-containing protein</fullName>
    </recommendedName>
</protein>
<dbReference type="AlphaFoldDB" id="A0A073IK58"/>
<accession>A0A073IK58</accession>